<protein>
    <submittedName>
        <fullName evidence="1">Uncharacterized protein</fullName>
    </submittedName>
</protein>
<reference evidence="1 2" key="1">
    <citation type="submission" date="2015-01" db="EMBL/GenBank/DDBJ databases">
        <title>Evolution of Trichinella species and genotypes.</title>
        <authorList>
            <person name="Korhonen P.K."/>
            <person name="Edoardo P."/>
            <person name="Giuseppe L.R."/>
            <person name="Gasser R.B."/>
        </authorList>
    </citation>
    <scope>NUCLEOTIDE SEQUENCE [LARGE SCALE GENOMIC DNA]</scope>
    <source>
        <strain evidence="1">ISS120</strain>
    </source>
</reference>
<dbReference type="Proteomes" id="UP000054653">
    <property type="component" value="Unassembled WGS sequence"/>
</dbReference>
<evidence type="ECO:0000313" key="1">
    <source>
        <dbReference type="EMBL" id="KRY26505.1"/>
    </source>
</evidence>
<organism evidence="1 2">
    <name type="scientific">Trichinella britovi</name>
    <name type="common">Parasitic roundworm</name>
    <dbReference type="NCBI Taxonomy" id="45882"/>
    <lineage>
        <taxon>Eukaryota</taxon>
        <taxon>Metazoa</taxon>
        <taxon>Ecdysozoa</taxon>
        <taxon>Nematoda</taxon>
        <taxon>Enoplea</taxon>
        <taxon>Dorylaimia</taxon>
        <taxon>Trichinellida</taxon>
        <taxon>Trichinellidae</taxon>
        <taxon>Trichinella</taxon>
    </lineage>
</organism>
<feature type="non-terminal residue" evidence="1">
    <location>
        <position position="1"/>
    </location>
</feature>
<sequence>NCFCVIWSYICCLDLRDNTGQNQQILKGYGPSTLPLRMNGSIGRTCPGPGSTACFEEATVLASAVNGLPES</sequence>
<accession>A0A0V1APM5</accession>
<gene>
    <name evidence="1" type="ORF">T03_782</name>
</gene>
<feature type="non-terminal residue" evidence="1">
    <location>
        <position position="71"/>
    </location>
</feature>
<dbReference type="AlphaFoldDB" id="A0A0V1APM5"/>
<dbReference type="EMBL" id="JYDI01001790">
    <property type="protein sequence ID" value="KRY26505.1"/>
    <property type="molecule type" value="Genomic_DNA"/>
</dbReference>
<proteinExistence type="predicted"/>
<name>A0A0V1APM5_TRIBR</name>
<comment type="caution">
    <text evidence="1">The sequence shown here is derived from an EMBL/GenBank/DDBJ whole genome shotgun (WGS) entry which is preliminary data.</text>
</comment>
<keyword evidence="2" id="KW-1185">Reference proteome</keyword>
<evidence type="ECO:0000313" key="2">
    <source>
        <dbReference type="Proteomes" id="UP000054653"/>
    </source>
</evidence>